<dbReference type="GeneID" id="103309076"/>
<dbReference type="InterPro" id="IPR005162">
    <property type="entry name" value="Retrotrans_gag_dom"/>
</dbReference>
<keyword evidence="4" id="KW-1185">Reference proteome</keyword>
<feature type="domain" description="Retrotransposon gag" evidence="2">
    <location>
        <begin position="159"/>
        <end position="231"/>
    </location>
</feature>
<dbReference type="RefSeq" id="XP_029348562.1">
    <property type="nucleotide sequence ID" value="XM_029492702.1"/>
</dbReference>
<reference evidence="4" key="1">
    <citation type="submission" date="2010-06" db="EMBL/GenBank/DDBJ databases">
        <authorList>
            <person name="Jiang H."/>
            <person name="Abraham K."/>
            <person name="Ali S."/>
            <person name="Alsbrooks S.L."/>
            <person name="Anim B.N."/>
            <person name="Anosike U.S."/>
            <person name="Attaway T."/>
            <person name="Bandaranaike D.P."/>
            <person name="Battles P.K."/>
            <person name="Bell S.N."/>
            <person name="Bell A.V."/>
            <person name="Beltran B."/>
            <person name="Bickham C."/>
            <person name="Bustamante Y."/>
            <person name="Caleb T."/>
            <person name="Canada A."/>
            <person name="Cardenas V."/>
            <person name="Carter K."/>
            <person name="Chacko J."/>
            <person name="Chandrabose M.N."/>
            <person name="Chavez D."/>
            <person name="Chavez A."/>
            <person name="Chen L."/>
            <person name="Chu H.-S."/>
            <person name="Claassen K.J."/>
            <person name="Cockrell R."/>
            <person name="Collins M."/>
            <person name="Cooper J.A."/>
            <person name="Cree A."/>
            <person name="Curry S.M."/>
            <person name="Da Y."/>
            <person name="Dao M.D."/>
            <person name="Das B."/>
            <person name="Davila M.-L."/>
            <person name="Davy-Carroll L."/>
            <person name="Denson S."/>
            <person name="Dinh H."/>
            <person name="Ebong V.E."/>
            <person name="Edwards J.R."/>
            <person name="Egan A."/>
            <person name="El-Daye J."/>
            <person name="Escobedo L."/>
            <person name="Fernandez S."/>
            <person name="Fernando P.R."/>
            <person name="Flagg N."/>
            <person name="Forbes L.D."/>
            <person name="Fowler R.G."/>
            <person name="Fu Q."/>
            <person name="Gabisi R.A."/>
            <person name="Ganer J."/>
            <person name="Garbino Pronczuk A."/>
            <person name="Garcia R.M."/>
            <person name="Garner T."/>
            <person name="Garrett T.E."/>
            <person name="Gonzalez D.A."/>
            <person name="Hamid H."/>
            <person name="Hawkins E.S."/>
            <person name="Hirani K."/>
            <person name="Hogues M.E."/>
            <person name="Hollins B."/>
            <person name="Hsiao C.-H."/>
            <person name="Jabil R."/>
            <person name="James M.L."/>
            <person name="Jhangiani S.N."/>
            <person name="Johnson B."/>
            <person name="Johnson Q."/>
            <person name="Joshi V."/>
            <person name="Kalu J.B."/>
            <person name="Kam C."/>
            <person name="Kashfia A."/>
            <person name="Keebler J."/>
            <person name="Kisamo H."/>
            <person name="Kovar C.L."/>
            <person name="Lago L.A."/>
            <person name="Lai C.-Y."/>
            <person name="Laidlaw J."/>
            <person name="Lara F."/>
            <person name="Le T.-K."/>
            <person name="Lee S.L."/>
            <person name="Legall F.H."/>
            <person name="Lemon S.J."/>
            <person name="Lewis L.R."/>
            <person name="Li B."/>
            <person name="Liu Y."/>
            <person name="Liu Y.-S."/>
            <person name="Lopez J."/>
            <person name="Lozado R.J."/>
            <person name="Lu J."/>
            <person name="Madu R.C."/>
            <person name="Maheshwari M."/>
            <person name="Maheshwari R."/>
            <person name="Malloy K."/>
            <person name="Martinez E."/>
            <person name="Mathew T."/>
            <person name="Mercado I.C."/>
            <person name="Mercado C."/>
            <person name="Meyer B."/>
            <person name="Montgomery K."/>
            <person name="Morgan M.B."/>
            <person name="Munidasa M."/>
            <person name="Nazareth L.V."/>
            <person name="Nelson J."/>
            <person name="Ng B.M."/>
            <person name="Nguyen N.B."/>
            <person name="Nguyen P.Q."/>
            <person name="Nguyen T."/>
            <person name="Obregon M."/>
            <person name="Okwuonu G.O."/>
            <person name="Onwere C.G."/>
            <person name="Orozco G."/>
            <person name="Parra A."/>
            <person name="Patel S."/>
            <person name="Patil S."/>
            <person name="Perez A."/>
            <person name="Perez Y."/>
            <person name="Pham C."/>
            <person name="Primus E.L."/>
            <person name="Pu L.-L."/>
            <person name="Puazo M."/>
            <person name="Qin X."/>
            <person name="Quiroz J.B."/>
            <person name="Reese J."/>
            <person name="Richards S."/>
            <person name="Rives C.M."/>
            <person name="Robberts R."/>
            <person name="Ruiz S.J."/>
            <person name="Ruiz M.J."/>
            <person name="Santibanez J."/>
            <person name="Schneider B.W."/>
            <person name="Sisson I."/>
            <person name="Smith M."/>
            <person name="Sodergren E."/>
            <person name="Song X.-Z."/>
            <person name="Song B.B."/>
            <person name="Summersgill H."/>
            <person name="Thelus R."/>
            <person name="Thornton R.D."/>
            <person name="Trejos Z.Y."/>
            <person name="Usmani K."/>
            <person name="Vattathil S."/>
            <person name="Villasana D."/>
            <person name="Walker D.L."/>
            <person name="Wang S."/>
            <person name="Wang K."/>
            <person name="White C.S."/>
            <person name="Williams A.C."/>
            <person name="Williamson J."/>
            <person name="Wilson K."/>
            <person name="Woghiren I.O."/>
            <person name="Woodworth J.R."/>
            <person name="Worley K.C."/>
            <person name="Wright R.A."/>
            <person name="Wu W."/>
            <person name="Young L."/>
            <person name="Zhang L."/>
            <person name="Zhang J."/>
            <person name="Zhu Y."/>
            <person name="Muzny D.M."/>
            <person name="Weinstock G."/>
            <person name="Gibbs R.A."/>
        </authorList>
    </citation>
    <scope>NUCLEOTIDE SEQUENCE [LARGE SCALE GENOMIC DNA]</scope>
    <source>
        <strain evidence="4">LSR1</strain>
    </source>
</reference>
<name>A0A8R2NX35_ACYPI</name>
<accession>A0A8R2NX35</accession>
<feature type="compositionally biased region" description="Polar residues" evidence="1">
    <location>
        <begin position="285"/>
        <end position="294"/>
    </location>
</feature>
<reference evidence="3" key="2">
    <citation type="submission" date="2022-06" db="UniProtKB">
        <authorList>
            <consortium name="EnsemblMetazoa"/>
        </authorList>
    </citation>
    <scope>IDENTIFICATION</scope>
</reference>
<feature type="region of interest" description="Disordered" evidence="1">
    <location>
        <begin position="236"/>
        <end position="345"/>
    </location>
</feature>
<dbReference type="OrthoDB" id="6631275at2759"/>
<dbReference type="KEGG" id="api:103309076"/>
<dbReference type="Proteomes" id="UP000007819">
    <property type="component" value="Unassembled WGS sequence"/>
</dbReference>
<evidence type="ECO:0000313" key="3">
    <source>
        <dbReference type="EnsemblMetazoa" id="XP_029348562.1"/>
    </source>
</evidence>
<protein>
    <recommendedName>
        <fullName evidence="2">Retrotransposon gag domain-containing protein</fullName>
    </recommendedName>
</protein>
<sequence>MVPVIVALRKMVTRTREKEEGIFDSSDSIPDTNKINKLTPDSFSEISKYNLRLYDNFNASTSSFVNNTENILENSDITYQNCQKESSETYENILKNLNNSTTIDSNNTIEKPKFENENTAIIINNQKGDNLNSEIHSTPLNKQTLIMTEKMLMIRPAQFSAFVKGTSNTFLENFEDKNNNWTWNNLKQEFLEEFQPIGYNTILKTKLENRQQGDTESIMSFVTEIENIYRSRSYNRETNYRGRQREYRDKSPYPGRYNDRSRESSRNRQYGRDRSQSRKREYYNKIQNKTNTNQDYDRNPSHRYDSNNYEYRDDSRNRETNLNIVNGRSYRNRSHSRDRDNNGYYNYSYRHQYSREHSQEKTPERYRGDRYIKESEIVTCYRCNEKGRSRPTKTFDESSARSKRRKCQLLYKSSSLSELSETTSYAFRKIGNEDTAKLVKEAANSTPTRGKKIRDVWKENKNTLKSSMMSPEVALSLIIACSLPKFQYNMLRKNAKEHNRDLYPSYDQLLVEKVNAYPKQITIEE</sequence>
<proteinExistence type="predicted"/>
<feature type="compositionally biased region" description="Basic and acidic residues" evidence="1">
    <location>
        <begin position="295"/>
        <end position="319"/>
    </location>
</feature>
<dbReference type="EnsemblMetazoa" id="XM_029492702.1">
    <property type="protein sequence ID" value="XP_029348562.1"/>
    <property type="gene ID" value="LOC103309076"/>
</dbReference>
<organism evidence="3 4">
    <name type="scientific">Acyrthosiphon pisum</name>
    <name type="common">Pea aphid</name>
    <dbReference type="NCBI Taxonomy" id="7029"/>
    <lineage>
        <taxon>Eukaryota</taxon>
        <taxon>Metazoa</taxon>
        <taxon>Ecdysozoa</taxon>
        <taxon>Arthropoda</taxon>
        <taxon>Hexapoda</taxon>
        <taxon>Insecta</taxon>
        <taxon>Pterygota</taxon>
        <taxon>Neoptera</taxon>
        <taxon>Paraneoptera</taxon>
        <taxon>Hemiptera</taxon>
        <taxon>Sternorrhyncha</taxon>
        <taxon>Aphidomorpha</taxon>
        <taxon>Aphidoidea</taxon>
        <taxon>Aphididae</taxon>
        <taxon>Macrosiphini</taxon>
        <taxon>Acyrthosiphon</taxon>
    </lineage>
</organism>
<evidence type="ECO:0000259" key="2">
    <source>
        <dbReference type="Pfam" id="PF03732"/>
    </source>
</evidence>
<feature type="compositionally biased region" description="Basic and acidic residues" evidence="1">
    <location>
        <begin position="236"/>
        <end position="283"/>
    </location>
</feature>
<dbReference type="AlphaFoldDB" id="A0A8R2NX35"/>
<evidence type="ECO:0000313" key="4">
    <source>
        <dbReference type="Proteomes" id="UP000007819"/>
    </source>
</evidence>
<evidence type="ECO:0000256" key="1">
    <source>
        <dbReference type="SAM" id="MobiDB-lite"/>
    </source>
</evidence>
<dbReference type="Pfam" id="PF03732">
    <property type="entry name" value="Retrotrans_gag"/>
    <property type="match status" value="1"/>
</dbReference>